<reference evidence="2 3" key="1">
    <citation type="submission" date="2019-07" db="EMBL/GenBank/DDBJ databases">
        <title>WGS assembly of Gossypium tomentosum.</title>
        <authorList>
            <person name="Chen Z.J."/>
            <person name="Sreedasyam A."/>
            <person name="Ando A."/>
            <person name="Song Q."/>
            <person name="De L."/>
            <person name="Hulse-Kemp A."/>
            <person name="Ding M."/>
            <person name="Ye W."/>
            <person name="Kirkbride R."/>
            <person name="Jenkins J."/>
            <person name="Plott C."/>
            <person name="Lovell J."/>
            <person name="Lin Y.-M."/>
            <person name="Vaughn R."/>
            <person name="Liu B."/>
            <person name="Li W."/>
            <person name="Simpson S."/>
            <person name="Scheffler B."/>
            <person name="Saski C."/>
            <person name="Grover C."/>
            <person name="Hu G."/>
            <person name="Conover J."/>
            <person name="Carlson J."/>
            <person name="Shu S."/>
            <person name="Boston L."/>
            <person name="Williams M."/>
            <person name="Peterson D."/>
            <person name="Mcgee K."/>
            <person name="Jones D."/>
            <person name="Wendel J."/>
            <person name="Stelly D."/>
            <person name="Grimwood J."/>
            <person name="Schmutz J."/>
        </authorList>
    </citation>
    <scope>NUCLEOTIDE SEQUENCE [LARGE SCALE GENOMIC DNA]</scope>
    <source>
        <strain evidence="2">7179.01</strain>
    </source>
</reference>
<evidence type="ECO:0000313" key="3">
    <source>
        <dbReference type="Proteomes" id="UP000322667"/>
    </source>
</evidence>
<keyword evidence="1" id="KW-0732">Signal</keyword>
<name>A0A5D2J2J0_GOSTO</name>
<feature type="signal peptide" evidence="1">
    <location>
        <begin position="1"/>
        <end position="39"/>
    </location>
</feature>
<evidence type="ECO:0000313" key="2">
    <source>
        <dbReference type="EMBL" id="TYH49168.1"/>
    </source>
</evidence>
<organism evidence="2 3">
    <name type="scientific">Gossypium tomentosum</name>
    <name type="common">Hawaiian cotton</name>
    <name type="synonym">Gossypium sandvicense</name>
    <dbReference type="NCBI Taxonomy" id="34277"/>
    <lineage>
        <taxon>Eukaryota</taxon>
        <taxon>Viridiplantae</taxon>
        <taxon>Streptophyta</taxon>
        <taxon>Embryophyta</taxon>
        <taxon>Tracheophyta</taxon>
        <taxon>Spermatophyta</taxon>
        <taxon>Magnoliopsida</taxon>
        <taxon>eudicotyledons</taxon>
        <taxon>Gunneridae</taxon>
        <taxon>Pentapetalae</taxon>
        <taxon>rosids</taxon>
        <taxon>malvids</taxon>
        <taxon>Malvales</taxon>
        <taxon>Malvaceae</taxon>
        <taxon>Malvoideae</taxon>
        <taxon>Gossypium</taxon>
    </lineage>
</organism>
<accession>A0A5D2J2J0</accession>
<proteinExistence type="predicted"/>
<feature type="chain" id="PRO_5044619922" evidence="1">
    <location>
        <begin position="40"/>
        <end position="96"/>
    </location>
</feature>
<gene>
    <name evidence="2" type="ORF">ES332_D10G117300v1</name>
</gene>
<protein>
    <submittedName>
        <fullName evidence="2">Uncharacterized protein</fullName>
    </submittedName>
</protein>
<dbReference type="EMBL" id="CM017632">
    <property type="protein sequence ID" value="TYH49169.1"/>
    <property type="molecule type" value="Genomic_DNA"/>
</dbReference>
<evidence type="ECO:0000256" key="1">
    <source>
        <dbReference type="SAM" id="SignalP"/>
    </source>
</evidence>
<dbReference type="EMBL" id="CM017632">
    <property type="protein sequence ID" value="TYH49167.1"/>
    <property type="molecule type" value="Genomic_DNA"/>
</dbReference>
<dbReference type="EMBL" id="CM017632">
    <property type="protein sequence ID" value="TYH49168.1"/>
    <property type="molecule type" value="Genomic_DNA"/>
</dbReference>
<dbReference type="AlphaFoldDB" id="A0A5D2J2J0"/>
<keyword evidence="3" id="KW-1185">Reference proteome</keyword>
<sequence>MMLTNSNISITTRGAHGPKWEGLVLSFVLLLLPYSLTLSSPDSPPLHFFPNSKIKASSYLRPPPIHLHRSTSGPPPSSRIKHLRVCLFLNRQQIRI</sequence>
<dbReference type="Proteomes" id="UP000322667">
    <property type="component" value="Chromosome D10"/>
</dbReference>